<dbReference type="InterPro" id="IPR022636">
    <property type="entry name" value="S-AdoMet_synthetase_sfam"/>
</dbReference>
<dbReference type="GO" id="GO:0004478">
    <property type="term" value="F:methionine adenosyltransferase activity"/>
    <property type="evidence" value="ECO:0007669"/>
    <property type="project" value="UniProtKB-UniRule"/>
</dbReference>
<feature type="binding site" description="in other chain" evidence="11">
    <location>
        <begin position="247"/>
        <end position="248"/>
    </location>
    <ligand>
        <name>ATP</name>
        <dbReference type="ChEBI" id="CHEBI:30616"/>
        <note>ligand shared between two neighboring subunits</note>
    </ligand>
</feature>
<evidence type="ECO:0000256" key="13">
    <source>
        <dbReference type="RuleBase" id="RU004462"/>
    </source>
</evidence>
<feature type="binding site" description="in other chain" evidence="11">
    <location>
        <position position="15"/>
    </location>
    <ligand>
        <name>ATP</name>
        <dbReference type="ChEBI" id="CHEBI:30616"/>
        <note>ligand shared between two neighboring subunits</note>
    </ligand>
</feature>
<dbReference type="InterPro" id="IPR022629">
    <property type="entry name" value="S-AdoMet_synt_central"/>
</dbReference>
<keyword evidence="19" id="KW-1185">Reference proteome</keyword>
<keyword evidence="7 11" id="KW-0547">Nucleotide-binding</keyword>
<dbReference type="GO" id="GO:0006556">
    <property type="term" value="P:S-adenosylmethionine biosynthetic process"/>
    <property type="evidence" value="ECO:0007669"/>
    <property type="project" value="UniProtKB-UniRule"/>
</dbReference>
<feature type="binding site" description="in other chain" evidence="11">
    <location>
        <position position="99"/>
    </location>
    <ligand>
        <name>L-methionine</name>
        <dbReference type="ChEBI" id="CHEBI:57844"/>
        <note>ligand shared between two neighboring subunits</note>
    </ligand>
</feature>
<dbReference type="InterPro" id="IPR022628">
    <property type="entry name" value="S-AdoMet_synt_N"/>
</dbReference>
<accession>A0A919H9E3</accession>
<dbReference type="InterPro" id="IPR022631">
    <property type="entry name" value="ADOMET_SYNTHASE_CS"/>
</dbReference>
<feature type="binding site" description="in other chain" evidence="11">
    <location>
        <begin position="262"/>
        <end position="263"/>
    </location>
    <ligand>
        <name>ATP</name>
        <dbReference type="ChEBI" id="CHEBI:30616"/>
        <note>ligand shared between two neighboring subunits</note>
    </ligand>
</feature>
<feature type="binding site" evidence="11">
    <location>
        <position position="43"/>
    </location>
    <ligand>
        <name>K(+)</name>
        <dbReference type="ChEBI" id="CHEBI:29103"/>
    </ligand>
</feature>
<evidence type="ECO:0000256" key="9">
    <source>
        <dbReference type="ARBA" id="ARBA00022842"/>
    </source>
</evidence>
<feature type="domain" description="S-adenosylmethionine synthetase N-terminal" evidence="14">
    <location>
        <begin position="4"/>
        <end position="101"/>
    </location>
</feature>
<feature type="binding site" description="in other chain" evidence="11">
    <location>
        <begin position="174"/>
        <end position="176"/>
    </location>
    <ligand>
        <name>ATP</name>
        <dbReference type="ChEBI" id="CHEBI:30616"/>
        <note>ligand shared between two neighboring subunits</note>
    </ligand>
</feature>
<evidence type="ECO:0000256" key="10">
    <source>
        <dbReference type="ARBA" id="ARBA00022958"/>
    </source>
</evidence>
<keyword evidence="9 11" id="KW-0460">Magnesium</keyword>
<evidence type="ECO:0000313" key="19">
    <source>
        <dbReference type="Proteomes" id="UP000600026"/>
    </source>
</evidence>
<feature type="region of interest" description="Flexible loop" evidence="11">
    <location>
        <begin position="99"/>
        <end position="109"/>
    </location>
</feature>
<dbReference type="Pfam" id="PF02772">
    <property type="entry name" value="S-AdoMet_synt_M"/>
    <property type="match status" value="1"/>
</dbReference>
<dbReference type="EMBL" id="BNEE01000005">
    <property type="protein sequence ID" value="GHI84868.1"/>
    <property type="molecule type" value="Genomic_DNA"/>
</dbReference>
<evidence type="ECO:0000256" key="2">
    <source>
        <dbReference type="ARBA" id="ARBA00009685"/>
    </source>
</evidence>
<comment type="subcellular location">
    <subcellularLocation>
        <location evidence="11 12">Cytoplasm</location>
    </subcellularLocation>
</comment>
<feature type="binding site" evidence="11">
    <location>
        <position position="256"/>
    </location>
    <ligand>
        <name>L-methionine</name>
        <dbReference type="ChEBI" id="CHEBI:57844"/>
        <note>ligand shared between two neighboring subunits</note>
    </ligand>
</feature>
<evidence type="ECO:0000256" key="8">
    <source>
        <dbReference type="ARBA" id="ARBA00022840"/>
    </source>
</evidence>
<keyword evidence="8 11" id="KW-0067">ATP-binding</keyword>
<feature type="binding site" evidence="11">
    <location>
        <position position="279"/>
    </location>
    <ligand>
        <name>ATP</name>
        <dbReference type="ChEBI" id="CHEBI:30616"/>
        <note>ligand shared between two neighboring subunits</note>
    </ligand>
</feature>
<dbReference type="Proteomes" id="UP000600026">
    <property type="component" value="Unassembled WGS sequence"/>
</dbReference>
<feature type="binding site" evidence="11">
    <location>
        <position position="283"/>
    </location>
    <ligand>
        <name>ATP</name>
        <dbReference type="ChEBI" id="CHEBI:30616"/>
        <note>ligand shared between two neighboring subunits</note>
    </ligand>
</feature>
<dbReference type="Pfam" id="PF02773">
    <property type="entry name" value="S-AdoMet_synt_C"/>
    <property type="match status" value="1"/>
</dbReference>
<evidence type="ECO:0000256" key="4">
    <source>
        <dbReference type="ARBA" id="ARBA00022563"/>
    </source>
</evidence>
<name>A0A919H9E3_9ACTN</name>
<dbReference type="GO" id="GO:0005737">
    <property type="term" value="C:cytoplasm"/>
    <property type="evidence" value="ECO:0007669"/>
    <property type="project" value="UniProtKB-SubCell"/>
</dbReference>
<dbReference type="NCBIfam" id="TIGR01034">
    <property type="entry name" value="metK"/>
    <property type="match status" value="1"/>
</dbReference>
<evidence type="ECO:0000256" key="12">
    <source>
        <dbReference type="RuleBase" id="RU000542"/>
    </source>
</evidence>
<evidence type="ECO:0000259" key="14">
    <source>
        <dbReference type="Pfam" id="PF00438"/>
    </source>
</evidence>
<evidence type="ECO:0000256" key="11">
    <source>
        <dbReference type="HAMAP-Rule" id="MF_00086"/>
    </source>
</evidence>
<dbReference type="PANTHER" id="PTHR11964">
    <property type="entry name" value="S-ADENOSYLMETHIONINE SYNTHETASE"/>
    <property type="match status" value="1"/>
</dbReference>
<evidence type="ECO:0000256" key="1">
    <source>
        <dbReference type="ARBA" id="ARBA00005224"/>
    </source>
</evidence>
<keyword evidence="5 11" id="KW-0808">Transferase</keyword>
<organism evidence="18 19">
    <name type="scientific">Streptomyces xanthophaeus</name>
    <dbReference type="NCBI Taxonomy" id="67385"/>
    <lineage>
        <taxon>Bacteria</taxon>
        <taxon>Bacillati</taxon>
        <taxon>Actinomycetota</taxon>
        <taxon>Actinomycetes</taxon>
        <taxon>Kitasatosporales</taxon>
        <taxon>Streptomycetaceae</taxon>
        <taxon>Streptomyces</taxon>
    </lineage>
</organism>
<evidence type="ECO:0000259" key="15">
    <source>
        <dbReference type="Pfam" id="PF02772"/>
    </source>
</evidence>
<feature type="binding site" description="in other chain" evidence="11">
    <location>
        <position position="287"/>
    </location>
    <ligand>
        <name>L-methionine</name>
        <dbReference type="ChEBI" id="CHEBI:57844"/>
        <note>ligand shared between two neighboring subunits</note>
    </ligand>
</feature>
<dbReference type="PROSITE" id="PS00377">
    <property type="entry name" value="ADOMET_SYNTHASE_2"/>
    <property type="match status" value="1"/>
</dbReference>
<evidence type="ECO:0000256" key="3">
    <source>
        <dbReference type="ARBA" id="ARBA00022490"/>
    </source>
</evidence>
<comment type="subunit">
    <text evidence="11">Homotetramer; dimer of dimers.</text>
</comment>
<feature type="domain" description="S-adenosylmethionine synthetase C-terminal" evidence="16">
    <location>
        <begin position="250"/>
        <end position="389"/>
    </location>
</feature>
<evidence type="ECO:0000259" key="16">
    <source>
        <dbReference type="Pfam" id="PF02773"/>
    </source>
</evidence>
<dbReference type="GO" id="GO:0005524">
    <property type="term" value="F:ATP binding"/>
    <property type="evidence" value="ECO:0007669"/>
    <property type="project" value="UniProtKB-UniRule"/>
</dbReference>
<dbReference type="EMBL" id="BNEE01000013">
    <property type="protein sequence ID" value="GHI90506.1"/>
    <property type="molecule type" value="Genomic_DNA"/>
</dbReference>
<feature type="binding site" evidence="11">
    <location>
        <position position="17"/>
    </location>
    <ligand>
        <name>Mg(2+)</name>
        <dbReference type="ChEBI" id="CHEBI:18420"/>
    </ligand>
</feature>
<evidence type="ECO:0000256" key="7">
    <source>
        <dbReference type="ARBA" id="ARBA00022741"/>
    </source>
</evidence>
<dbReference type="InterPro" id="IPR022630">
    <property type="entry name" value="S-AdoMet_synt_C"/>
</dbReference>
<proteinExistence type="inferred from homology"/>
<dbReference type="SUPFAM" id="SSF55973">
    <property type="entry name" value="S-adenosylmethionine synthetase"/>
    <property type="match status" value="3"/>
</dbReference>
<comment type="similarity">
    <text evidence="2 11 13">Belongs to the AdoMet synthase family.</text>
</comment>
<evidence type="ECO:0000313" key="18">
    <source>
        <dbReference type="EMBL" id="GHI90506.1"/>
    </source>
</evidence>
<dbReference type="GO" id="GO:0006730">
    <property type="term" value="P:one-carbon metabolic process"/>
    <property type="evidence" value="ECO:0007669"/>
    <property type="project" value="UniProtKB-KW"/>
</dbReference>
<dbReference type="Pfam" id="PF00438">
    <property type="entry name" value="S-AdoMet_synt_N"/>
    <property type="match status" value="1"/>
</dbReference>
<protein>
    <recommendedName>
        <fullName evidence="11">S-adenosylmethionine synthase</fullName>
        <shortName evidence="11">AdoMet synthase</shortName>
        <ecNumber evidence="11">2.5.1.6</ecNumber>
    </recommendedName>
    <alternativeName>
        <fullName evidence="11">MAT</fullName>
    </alternativeName>
    <alternativeName>
        <fullName evidence="11">Methionine adenosyltransferase</fullName>
    </alternativeName>
</protein>
<comment type="cofactor">
    <cofactor evidence="11">
        <name>Mg(2+)</name>
        <dbReference type="ChEBI" id="CHEBI:18420"/>
    </cofactor>
    <text evidence="11">Binds 2 divalent ions per subunit.</text>
</comment>
<dbReference type="CDD" id="cd18079">
    <property type="entry name" value="S-AdoMet_synt"/>
    <property type="match status" value="1"/>
</dbReference>
<comment type="pathway">
    <text evidence="1 11">Amino-acid biosynthesis; S-adenosyl-L-methionine biosynthesis; S-adenosyl-L-methionine from L-methionine: step 1/1.</text>
</comment>
<dbReference type="AlphaFoldDB" id="A0A919H9E3"/>
<dbReference type="HAMAP" id="MF_00086">
    <property type="entry name" value="S_AdoMet_synth1"/>
    <property type="match status" value="1"/>
</dbReference>
<keyword evidence="6 11" id="KW-0479">Metal-binding</keyword>
<dbReference type="FunFam" id="3.30.300.10:FF:000006">
    <property type="entry name" value="S-adenosylmethionine synthase"/>
    <property type="match status" value="1"/>
</dbReference>
<dbReference type="RefSeq" id="WP_202205054.1">
    <property type="nucleotide sequence ID" value="NZ_BNEE01000005.1"/>
</dbReference>
<comment type="cofactor">
    <cofactor evidence="11">
        <name>K(+)</name>
        <dbReference type="ChEBI" id="CHEBI:29103"/>
    </cofactor>
    <text evidence="11">Binds 1 potassium ion per subunit.</text>
</comment>
<reference evidence="18" key="1">
    <citation type="submission" date="2020-09" db="EMBL/GenBank/DDBJ databases">
        <title>Whole genome shotgun sequence of Streptomyces xanthophaeus NBRC 12829.</title>
        <authorList>
            <person name="Komaki H."/>
            <person name="Tamura T."/>
        </authorList>
    </citation>
    <scope>NUCLEOTIDE SEQUENCE</scope>
    <source>
        <strain evidence="18">NBRC 12829</strain>
    </source>
</reference>
<comment type="caution">
    <text evidence="18">The sequence shown here is derived from an EMBL/GenBank/DDBJ whole genome shotgun (WGS) entry which is preliminary data.</text>
</comment>
<comment type="function">
    <text evidence="11">Catalyzes the formation of S-adenosylmethionine (AdoMet) from methionine and ATP. The overall synthetic reaction is composed of two sequential steps, AdoMet formation and the subsequent tripolyphosphate hydrolysis which occurs prior to release of AdoMet from the enzyme.</text>
</comment>
<keyword evidence="10 11" id="KW-0630">Potassium</keyword>
<keyword evidence="3 11" id="KW-0963">Cytoplasm</keyword>
<evidence type="ECO:0000313" key="17">
    <source>
        <dbReference type="EMBL" id="GHI84868.1"/>
    </source>
</evidence>
<keyword evidence="4 11" id="KW-0554">One-carbon metabolism</keyword>
<comment type="catalytic activity">
    <reaction evidence="11">
        <text>L-methionine + ATP + H2O = S-adenosyl-L-methionine + phosphate + diphosphate</text>
        <dbReference type="Rhea" id="RHEA:21080"/>
        <dbReference type="ChEBI" id="CHEBI:15377"/>
        <dbReference type="ChEBI" id="CHEBI:30616"/>
        <dbReference type="ChEBI" id="CHEBI:33019"/>
        <dbReference type="ChEBI" id="CHEBI:43474"/>
        <dbReference type="ChEBI" id="CHEBI:57844"/>
        <dbReference type="ChEBI" id="CHEBI:59789"/>
        <dbReference type="EC" id="2.5.1.6"/>
    </reaction>
</comment>
<dbReference type="GO" id="GO:0000287">
    <property type="term" value="F:magnesium ion binding"/>
    <property type="evidence" value="ECO:0007669"/>
    <property type="project" value="UniProtKB-UniRule"/>
</dbReference>
<feature type="binding site" description="in other chain" evidence="11">
    <location>
        <position position="56"/>
    </location>
    <ligand>
        <name>L-methionine</name>
        <dbReference type="ChEBI" id="CHEBI:57844"/>
        <note>ligand shared between two neighboring subunits</note>
    </ligand>
</feature>
<evidence type="ECO:0000256" key="5">
    <source>
        <dbReference type="ARBA" id="ARBA00022679"/>
    </source>
</evidence>
<sequence>MSRRLFTSESVTEGHPDKIADQISDTILDELLRQDPTSRVAVETLITTGQVHIAGEVTTSAYADIASLVRQKVLDIGYDSSSKGFDGASCGVSVSIGAQSPDIAQGVDTAYESRVEGDDDALDKQGAGDQGLMFGYATDETPNLMPLPIELAHRLSRRLTEIRKDGTAPYLRPDGKTQVTIEYDGSTPVRLDTVVVSSQHASDIDLDSLLAADIREHVVEYVLAQLAADGIKLETEGYRLLVNPTGRFEIGGPMGDAGLTGRKIIIDTYGGMARHGGGAFSGKDPSKVDRSAAYAMRWVAKNVVAAGLASRCEVQVAYAIGKAEPVGLFVETFGTAKADVQKIEDAIGEVFDLRPAAIIRDLDLLRPIYSQTAAYGHFGRELPDFTWERTDRADALRKAVGEG</sequence>
<evidence type="ECO:0000256" key="6">
    <source>
        <dbReference type="ARBA" id="ARBA00022723"/>
    </source>
</evidence>
<feature type="binding site" evidence="11">
    <location>
        <position position="256"/>
    </location>
    <ligand>
        <name>ATP</name>
        <dbReference type="ChEBI" id="CHEBI:30616"/>
        <note>ligand shared between two neighboring subunits</note>
    </ligand>
</feature>
<dbReference type="Gene3D" id="3.30.300.10">
    <property type="match status" value="3"/>
</dbReference>
<dbReference type="InterPro" id="IPR002133">
    <property type="entry name" value="S-AdoMet_synthetase"/>
</dbReference>
<feature type="domain" description="S-adenosylmethionine synthetase central" evidence="15">
    <location>
        <begin position="124"/>
        <end position="248"/>
    </location>
</feature>
<dbReference type="PROSITE" id="PS00376">
    <property type="entry name" value="ADOMET_SYNTHASE_1"/>
    <property type="match status" value="1"/>
</dbReference>
<dbReference type="PIRSF" id="PIRSF000497">
    <property type="entry name" value="MAT"/>
    <property type="match status" value="1"/>
</dbReference>
<dbReference type="EC" id="2.5.1.6" evidence="11"/>
<gene>
    <name evidence="18" type="primary">metK_4</name>
    <name evidence="11" type="synonym">metK</name>
    <name evidence="17" type="synonym">metK_3</name>
    <name evidence="17" type="ORF">Sxan_22320</name>
    <name evidence="18" type="ORF">Sxan_78700</name>
</gene>